<reference evidence="2 3" key="1">
    <citation type="journal article" date="2024" name="IMA Fungus">
        <title>IMA Genome - F19 : A genome assembly and annotation guide to empower mycologists, including annotated draft genome sequences of Ceratocystis pirilliformis, Diaporthe australafricana, Fusarium ophioides, Paecilomyces lecythidis, and Sporothrix stenoceras.</title>
        <authorList>
            <person name="Aylward J."/>
            <person name="Wilson A.M."/>
            <person name="Visagie C.M."/>
            <person name="Spraker J."/>
            <person name="Barnes I."/>
            <person name="Buitendag C."/>
            <person name="Ceriani C."/>
            <person name="Del Mar Angel L."/>
            <person name="du Plessis D."/>
            <person name="Fuchs T."/>
            <person name="Gasser K."/>
            <person name="Kramer D."/>
            <person name="Li W."/>
            <person name="Munsamy K."/>
            <person name="Piso A."/>
            <person name="Price J.L."/>
            <person name="Sonnekus B."/>
            <person name="Thomas C."/>
            <person name="van der Nest A."/>
            <person name="van Dijk A."/>
            <person name="van Heerden A."/>
            <person name="van Vuuren N."/>
            <person name="Yilmaz N."/>
            <person name="Duong T.A."/>
            <person name="van der Merwe N.A."/>
            <person name="Wingfield M.J."/>
            <person name="Wingfield B.D."/>
        </authorList>
    </citation>
    <scope>NUCLEOTIDE SEQUENCE [LARGE SCALE GENOMIC DNA]</scope>
    <source>
        <strain evidence="2 3">CMW 18167</strain>
    </source>
</reference>
<sequence length="125" mass="12594">MGAARDASATGFHQLSLTAHRTLAATSTALASLRSLSNPAIESSLPDDSSSMGLSVSNSSSSASSHILGGCFANLNPFFPENKEHKEFAVASPALAVGLGAEVRALAHSGSTVSDVVWLGVLGPS</sequence>
<feature type="compositionally biased region" description="Low complexity" evidence="1">
    <location>
        <begin position="49"/>
        <end position="65"/>
    </location>
</feature>
<organism evidence="2 3">
    <name type="scientific">Paecilomyces lecythidis</name>
    <dbReference type="NCBI Taxonomy" id="3004212"/>
    <lineage>
        <taxon>Eukaryota</taxon>
        <taxon>Fungi</taxon>
        <taxon>Dikarya</taxon>
        <taxon>Ascomycota</taxon>
        <taxon>Pezizomycotina</taxon>
        <taxon>Eurotiomycetes</taxon>
        <taxon>Eurotiomycetidae</taxon>
        <taxon>Eurotiales</taxon>
        <taxon>Thermoascaceae</taxon>
        <taxon>Paecilomyces</taxon>
    </lineage>
</organism>
<proteinExistence type="predicted"/>
<evidence type="ECO:0000313" key="2">
    <source>
        <dbReference type="EMBL" id="KAL1873659.1"/>
    </source>
</evidence>
<gene>
    <name evidence="2" type="ORF">Plec18167_006176</name>
</gene>
<evidence type="ECO:0000313" key="3">
    <source>
        <dbReference type="Proteomes" id="UP001583193"/>
    </source>
</evidence>
<keyword evidence="3" id="KW-1185">Reference proteome</keyword>
<protein>
    <submittedName>
        <fullName evidence="2">Uncharacterized protein</fullName>
    </submittedName>
</protein>
<comment type="caution">
    <text evidence="2">The sequence shown here is derived from an EMBL/GenBank/DDBJ whole genome shotgun (WGS) entry which is preliminary data.</text>
</comment>
<feature type="region of interest" description="Disordered" evidence="1">
    <location>
        <begin position="42"/>
        <end position="65"/>
    </location>
</feature>
<dbReference type="Proteomes" id="UP001583193">
    <property type="component" value="Unassembled WGS sequence"/>
</dbReference>
<dbReference type="EMBL" id="JAVDPF010000021">
    <property type="protein sequence ID" value="KAL1873659.1"/>
    <property type="molecule type" value="Genomic_DNA"/>
</dbReference>
<name>A0ABR3XDG8_9EURO</name>
<accession>A0ABR3XDG8</accession>
<evidence type="ECO:0000256" key="1">
    <source>
        <dbReference type="SAM" id="MobiDB-lite"/>
    </source>
</evidence>